<dbReference type="EMBL" id="BART01036404">
    <property type="protein sequence ID" value="GAH10627.1"/>
    <property type="molecule type" value="Genomic_DNA"/>
</dbReference>
<reference evidence="2" key="1">
    <citation type="journal article" date="2014" name="Front. Microbiol.">
        <title>High frequency of phylogenetically diverse reductive dehalogenase-homologous genes in deep subseafloor sedimentary metagenomes.</title>
        <authorList>
            <person name="Kawai M."/>
            <person name="Futagami T."/>
            <person name="Toyoda A."/>
            <person name="Takaki Y."/>
            <person name="Nishi S."/>
            <person name="Hori S."/>
            <person name="Arai W."/>
            <person name="Tsubouchi T."/>
            <person name="Morono Y."/>
            <person name="Uchiyama I."/>
            <person name="Ito T."/>
            <person name="Fujiyama A."/>
            <person name="Inagaki F."/>
            <person name="Takami H."/>
        </authorList>
    </citation>
    <scope>NUCLEOTIDE SEQUENCE</scope>
    <source>
        <strain evidence="2">Expedition CK06-06</strain>
    </source>
</reference>
<dbReference type="AlphaFoldDB" id="X1CS79"/>
<evidence type="ECO:0000313" key="2">
    <source>
        <dbReference type="EMBL" id="GAH10627.1"/>
    </source>
</evidence>
<comment type="caution">
    <text evidence="2">The sequence shown here is derived from an EMBL/GenBank/DDBJ whole genome shotgun (WGS) entry which is preliminary data.</text>
</comment>
<feature type="compositionally biased region" description="Low complexity" evidence="1">
    <location>
        <begin position="150"/>
        <end position="165"/>
    </location>
</feature>
<feature type="non-terminal residue" evidence="2">
    <location>
        <position position="171"/>
    </location>
</feature>
<name>X1CS79_9ZZZZ</name>
<gene>
    <name evidence="2" type="ORF">S01H4_61408</name>
</gene>
<accession>X1CS79</accession>
<feature type="non-terminal residue" evidence="2">
    <location>
        <position position="1"/>
    </location>
</feature>
<feature type="region of interest" description="Disordered" evidence="1">
    <location>
        <begin position="134"/>
        <end position="171"/>
    </location>
</feature>
<protein>
    <submittedName>
        <fullName evidence="2">Uncharacterized protein</fullName>
    </submittedName>
</protein>
<sequence>WVVKVEFSDQPQYSDNPQWFEGLIFTMRIPFDSARNILFKYGQGSLYCLHYSISYRPEISQVFVNGSWQMVVTDMQFREVSMTMDPAFYKCRTIDVTCSKEEDSGGNKKYIVHHPGTIQKVTFEQNGIMTEIPNPPTEQANPAVPTAPGTAEAAVPPPVSAETVPLIQNSG</sequence>
<evidence type="ECO:0000256" key="1">
    <source>
        <dbReference type="SAM" id="MobiDB-lite"/>
    </source>
</evidence>
<organism evidence="2">
    <name type="scientific">marine sediment metagenome</name>
    <dbReference type="NCBI Taxonomy" id="412755"/>
    <lineage>
        <taxon>unclassified sequences</taxon>
        <taxon>metagenomes</taxon>
        <taxon>ecological metagenomes</taxon>
    </lineage>
</organism>
<proteinExistence type="predicted"/>